<dbReference type="Pfam" id="PF09446">
    <property type="entry name" value="VMA21"/>
    <property type="match status" value="1"/>
</dbReference>
<evidence type="ECO:0000256" key="6">
    <source>
        <dbReference type="SAM" id="Phobius"/>
    </source>
</evidence>
<evidence type="ECO:0000256" key="2">
    <source>
        <dbReference type="ARBA" id="ARBA00022824"/>
    </source>
</evidence>
<evidence type="ECO:0000313" key="7">
    <source>
        <dbReference type="Proteomes" id="UP000695000"/>
    </source>
</evidence>
<accession>A0ABM1MZ62</accession>
<keyword evidence="7" id="KW-1185">Reference proteome</keyword>
<keyword evidence="4 6" id="KW-0472">Membrane</keyword>
<evidence type="ECO:0000256" key="1">
    <source>
        <dbReference type="ARBA" id="ARBA00022692"/>
    </source>
</evidence>
<dbReference type="GeneID" id="108565090"/>
<evidence type="ECO:0000256" key="3">
    <source>
        <dbReference type="ARBA" id="ARBA00022989"/>
    </source>
</evidence>
<proteinExistence type="predicted"/>
<dbReference type="InterPro" id="IPR019013">
    <property type="entry name" value="Vma21"/>
</dbReference>
<evidence type="ECO:0000313" key="8">
    <source>
        <dbReference type="RefSeq" id="XP_017779862.1"/>
    </source>
</evidence>
<feature type="transmembrane region" description="Helical" evidence="6">
    <location>
        <begin position="57"/>
        <end position="76"/>
    </location>
</feature>
<keyword evidence="2" id="KW-0256">Endoplasmic reticulum</keyword>
<evidence type="ECO:0000256" key="4">
    <source>
        <dbReference type="ARBA" id="ARBA00023136"/>
    </source>
</evidence>
<gene>
    <name evidence="8" type="primary">LOC108565090</name>
</gene>
<evidence type="ECO:0000256" key="5">
    <source>
        <dbReference type="ARBA" id="ARBA00023329"/>
    </source>
</evidence>
<dbReference type="PANTHER" id="PTHR31792">
    <property type="entry name" value="VACUOLAR ATPASE ASSEMBLY INTEGRAL MEMBRANE PROTEIN VMA21"/>
    <property type="match status" value="1"/>
</dbReference>
<reference evidence="8" key="1">
    <citation type="submission" date="2025-08" db="UniProtKB">
        <authorList>
            <consortium name="RefSeq"/>
        </authorList>
    </citation>
    <scope>IDENTIFICATION</scope>
    <source>
        <tissue evidence="8">Whole Larva</tissue>
    </source>
</reference>
<keyword evidence="5" id="KW-0968">Cytoplasmic vesicle</keyword>
<organism evidence="7 8">
    <name type="scientific">Nicrophorus vespilloides</name>
    <name type="common">Boreal carrion beetle</name>
    <dbReference type="NCBI Taxonomy" id="110193"/>
    <lineage>
        <taxon>Eukaryota</taxon>
        <taxon>Metazoa</taxon>
        <taxon>Ecdysozoa</taxon>
        <taxon>Arthropoda</taxon>
        <taxon>Hexapoda</taxon>
        <taxon>Insecta</taxon>
        <taxon>Pterygota</taxon>
        <taxon>Neoptera</taxon>
        <taxon>Endopterygota</taxon>
        <taxon>Coleoptera</taxon>
        <taxon>Polyphaga</taxon>
        <taxon>Staphyliniformia</taxon>
        <taxon>Silphidae</taxon>
        <taxon>Nicrophorinae</taxon>
        <taxon>Nicrophorus</taxon>
    </lineage>
</organism>
<feature type="transmembrane region" description="Helical" evidence="6">
    <location>
        <begin position="20"/>
        <end position="45"/>
    </location>
</feature>
<dbReference type="PANTHER" id="PTHR31792:SF3">
    <property type="entry name" value="VACUOLAR ATPASE ASSEMBLY INTEGRAL MEMBRANE PROTEIN VMA21"/>
    <property type="match status" value="1"/>
</dbReference>
<protein>
    <submittedName>
        <fullName evidence="8">Vacuolar ATPase assembly integral membrane protein vma21-like</fullName>
    </submittedName>
</protein>
<keyword evidence="1 6" id="KW-0812">Transmembrane</keyword>
<dbReference type="Proteomes" id="UP000695000">
    <property type="component" value="Unplaced"/>
</dbReference>
<name>A0ABM1MZ62_NICVS</name>
<dbReference type="RefSeq" id="XP_017779862.1">
    <property type="nucleotide sequence ID" value="XM_017924373.1"/>
</dbReference>
<sequence length="100" mass="11525">MMSTDEPFIPEHTKQASKAVLMLLFYSTLMFTIPFGAFFAVRNILFEYGVVGFTNTVWSVLTAVICVNFIICLYAYQAYHEQEYDDDGKEINTLEEKKTD</sequence>
<keyword evidence="3 6" id="KW-1133">Transmembrane helix</keyword>